<dbReference type="InterPro" id="IPR051928">
    <property type="entry name" value="NorD/CobT"/>
</dbReference>
<evidence type="ECO:0000313" key="2">
    <source>
        <dbReference type="EMBL" id="VYU50431.1"/>
    </source>
</evidence>
<gene>
    <name evidence="2" type="ORF">IBLFYP30_00370</name>
</gene>
<dbReference type="AlphaFoldDB" id="A0A6N3FE86"/>
<accession>A0A6N3FE86</accession>
<dbReference type="SUPFAM" id="SSF53300">
    <property type="entry name" value="vWA-like"/>
    <property type="match status" value="1"/>
</dbReference>
<reference evidence="2" key="1">
    <citation type="submission" date="2019-11" db="EMBL/GenBank/DDBJ databases">
        <authorList>
            <person name="Feng L."/>
        </authorList>
    </citation>
    <scope>NUCLEOTIDE SEQUENCE</scope>
    <source>
        <strain evidence="2">IbartlettiiLFYP30</strain>
    </source>
</reference>
<proteinExistence type="predicted"/>
<dbReference type="PANTHER" id="PTHR41248">
    <property type="entry name" value="NORD PROTEIN"/>
    <property type="match status" value="1"/>
</dbReference>
<protein>
    <submittedName>
        <fullName evidence="2">Cobalamin biosynthesis protein CobT VWA domain protein</fullName>
    </submittedName>
</protein>
<dbReference type="InterPro" id="IPR036465">
    <property type="entry name" value="vWFA_dom_sf"/>
</dbReference>
<name>A0A6N3FE86_9FIRM</name>
<dbReference type="InterPro" id="IPR002035">
    <property type="entry name" value="VWF_A"/>
</dbReference>
<dbReference type="EMBL" id="CACRUE010000044">
    <property type="protein sequence ID" value="VYU50431.1"/>
    <property type="molecule type" value="Genomic_DNA"/>
</dbReference>
<dbReference type="Gene3D" id="3.40.50.410">
    <property type="entry name" value="von Willebrand factor, type A domain"/>
    <property type="match status" value="1"/>
</dbReference>
<dbReference type="SMART" id="SM00327">
    <property type="entry name" value="VWA"/>
    <property type="match status" value="1"/>
</dbReference>
<organism evidence="2">
    <name type="scientific">Intestinibacter bartlettii</name>
    <dbReference type="NCBI Taxonomy" id="261299"/>
    <lineage>
        <taxon>Bacteria</taxon>
        <taxon>Bacillati</taxon>
        <taxon>Bacillota</taxon>
        <taxon>Clostridia</taxon>
        <taxon>Peptostreptococcales</taxon>
        <taxon>Peptostreptococcaceae</taxon>
        <taxon>Intestinibacter</taxon>
    </lineage>
</organism>
<feature type="domain" description="VWFA" evidence="1">
    <location>
        <begin position="401"/>
        <end position="594"/>
    </location>
</feature>
<evidence type="ECO:0000259" key="1">
    <source>
        <dbReference type="SMART" id="SM00327"/>
    </source>
</evidence>
<sequence>MGNGLKWIFNEYEFDNRVNNLAWTVSGKYDEEIDSSEKDYSSKDASMYYAIIAGARRKYVDWETVKKYLVNRIKAGYNKDILCTLIQIILNDVVEKKVIEERPGVVDIRNKAYDDILKCYSKIHKEDILQLLKYTYVLQQMDRHPVMDRLVRKILREINAIDSNDNIMNILKRIDEIYLTYFQHILDSQNQNVEFAEENVKNVDIDFDTFADFMLEELYSDQEVETVETEINNLTGGMLVDGLGDENGDIDLESTSNRAIYVNEEMLNKIYKRVEYYYGKSYLSQNDSRKIEARNCRNVHEGCRLHFTDGVLRSPCDNAFQLKYVTRQKDNNIFEFQYKMKMYRRQINKLKENFSRLLIEESSSDRVYSDCGTIYANKAWRIGRSSNNKVFYKDVDNGKGRYVIDILLDSSGSQTSKQFMVAIQAYILATSLTLAGIPNRVMGFQSFLDYTILKRFRDYNDNVRKCEDIFEYYCSGNNRDGLAIKATCDGLLEREEENKILIVLSDGKPNDVKIGKDSSRSIRGEMSYKGVVGIKDTATEVRRARKRGVMVLGVFTGKETDLEAEKKIYGKDFIYIKDIQRFSDIVSMYLKKVISN</sequence>
<dbReference type="RefSeq" id="WP_024038531.1">
    <property type="nucleotide sequence ID" value="NZ_CACRUE010000044.1"/>
</dbReference>
<dbReference type="PANTHER" id="PTHR41248:SF1">
    <property type="entry name" value="NORD PROTEIN"/>
    <property type="match status" value="1"/>
</dbReference>